<gene>
    <name evidence="8" type="ORF">FEM48_Zijuj01G0268700</name>
</gene>
<organism evidence="8 9">
    <name type="scientific">Ziziphus jujuba var. spinosa</name>
    <dbReference type="NCBI Taxonomy" id="714518"/>
    <lineage>
        <taxon>Eukaryota</taxon>
        <taxon>Viridiplantae</taxon>
        <taxon>Streptophyta</taxon>
        <taxon>Embryophyta</taxon>
        <taxon>Tracheophyta</taxon>
        <taxon>Spermatophyta</taxon>
        <taxon>Magnoliopsida</taxon>
        <taxon>eudicotyledons</taxon>
        <taxon>Gunneridae</taxon>
        <taxon>Pentapetalae</taxon>
        <taxon>rosids</taxon>
        <taxon>fabids</taxon>
        <taxon>Rosales</taxon>
        <taxon>Rhamnaceae</taxon>
        <taxon>Paliureae</taxon>
        <taxon>Ziziphus</taxon>
    </lineage>
</organism>
<evidence type="ECO:0000256" key="3">
    <source>
        <dbReference type="ARBA" id="ARBA00022617"/>
    </source>
</evidence>
<keyword evidence="3" id="KW-0349">Heme</keyword>
<evidence type="ECO:0000256" key="4">
    <source>
        <dbReference type="ARBA" id="ARBA00022723"/>
    </source>
</evidence>
<comment type="similarity">
    <text evidence="2">Belongs to the cytochrome P450 family.</text>
</comment>
<comment type="caution">
    <text evidence="8">The sequence shown here is derived from an EMBL/GenBank/DDBJ whole genome shotgun (WGS) entry which is preliminary data.</text>
</comment>
<dbReference type="EMBL" id="JAEACU010000001">
    <property type="protein sequence ID" value="KAH7547075.1"/>
    <property type="molecule type" value="Genomic_DNA"/>
</dbReference>
<comment type="cofactor">
    <cofactor evidence="1">
        <name>heme</name>
        <dbReference type="ChEBI" id="CHEBI:30413"/>
    </cofactor>
</comment>
<evidence type="ECO:0000256" key="5">
    <source>
        <dbReference type="ARBA" id="ARBA00023002"/>
    </source>
</evidence>
<dbReference type="Proteomes" id="UP000813462">
    <property type="component" value="Unassembled WGS sequence"/>
</dbReference>
<dbReference type="PANTHER" id="PTHR47944:SF4">
    <property type="entry name" value="OS09G0441700 PROTEIN"/>
    <property type="match status" value="1"/>
</dbReference>
<name>A0A978W541_ZIZJJ</name>
<protein>
    <submittedName>
        <fullName evidence="8">Uncharacterized protein</fullName>
    </submittedName>
</protein>
<keyword evidence="6" id="KW-0408">Iron</keyword>
<evidence type="ECO:0000313" key="8">
    <source>
        <dbReference type="EMBL" id="KAH7547075.1"/>
    </source>
</evidence>
<proteinExistence type="inferred from homology"/>
<dbReference type="GO" id="GO:0046872">
    <property type="term" value="F:metal ion binding"/>
    <property type="evidence" value="ECO:0007669"/>
    <property type="project" value="UniProtKB-KW"/>
</dbReference>
<evidence type="ECO:0000256" key="1">
    <source>
        <dbReference type="ARBA" id="ARBA00001971"/>
    </source>
</evidence>
<accession>A0A978W541</accession>
<evidence type="ECO:0000256" key="7">
    <source>
        <dbReference type="ARBA" id="ARBA00023033"/>
    </source>
</evidence>
<keyword evidence="7" id="KW-0503">Monooxygenase</keyword>
<dbReference type="PANTHER" id="PTHR47944">
    <property type="entry name" value="CYTOCHROME P450 98A9"/>
    <property type="match status" value="1"/>
</dbReference>
<evidence type="ECO:0000256" key="2">
    <source>
        <dbReference type="ARBA" id="ARBA00010617"/>
    </source>
</evidence>
<evidence type="ECO:0000313" key="9">
    <source>
        <dbReference type="Proteomes" id="UP000813462"/>
    </source>
</evidence>
<dbReference type="GO" id="GO:0004497">
    <property type="term" value="F:monooxygenase activity"/>
    <property type="evidence" value="ECO:0007669"/>
    <property type="project" value="UniProtKB-KW"/>
</dbReference>
<sequence>MSPEEFKWILDEAFLLNGLLDIADLIPWLGFLDLQGCVKRMKTLSNQLDRLLMILTLMLRSKDMGLRCLIEYIDFGLLKSLRDHVVAVFL</sequence>
<evidence type="ECO:0000256" key="6">
    <source>
        <dbReference type="ARBA" id="ARBA00023004"/>
    </source>
</evidence>
<keyword evidence="4" id="KW-0479">Metal-binding</keyword>
<dbReference type="AlphaFoldDB" id="A0A978W541"/>
<reference evidence="8" key="1">
    <citation type="journal article" date="2021" name="Front. Plant Sci.">
        <title>Chromosome-Scale Genome Assembly for Chinese Sour Jujube and Insights Into Its Genome Evolution and Domestication Signature.</title>
        <authorList>
            <person name="Shen L.-Y."/>
            <person name="Luo H."/>
            <person name="Wang X.-L."/>
            <person name="Wang X.-M."/>
            <person name="Qiu X.-J."/>
            <person name="Liu H."/>
            <person name="Zhou S.-S."/>
            <person name="Jia K.-H."/>
            <person name="Nie S."/>
            <person name="Bao Y.-T."/>
            <person name="Zhang R.-G."/>
            <person name="Yun Q.-Z."/>
            <person name="Chai Y.-H."/>
            <person name="Lu J.-Y."/>
            <person name="Li Y."/>
            <person name="Zhao S.-W."/>
            <person name="Mao J.-F."/>
            <person name="Jia S.-G."/>
            <person name="Mao Y.-M."/>
        </authorList>
    </citation>
    <scope>NUCLEOTIDE SEQUENCE</scope>
    <source>
        <strain evidence="8">AT0</strain>
        <tissue evidence="8">Leaf</tissue>
    </source>
</reference>
<keyword evidence="5" id="KW-0560">Oxidoreductase</keyword>